<name>A0A9N9HE36_9GLOM</name>
<reference evidence="1" key="1">
    <citation type="submission" date="2021-06" db="EMBL/GenBank/DDBJ databases">
        <authorList>
            <person name="Kallberg Y."/>
            <person name="Tangrot J."/>
            <person name="Rosling A."/>
        </authorList>
    </citation>
    <scope>NUCLEOTIDE SEQUENCE</scope>
    <source>
        <strain evidence="1">CL551</strain>
    </source>
</reference>
<dbReference type="EMBL" id="CAJVPV010012215">
    <property type="protein sequence ID" value="CAG8668367.1"/>
    <property type="molecule type" value="Genomic_DNA"/>
</dbReference>
<protein>
    <submittedName>
        <fullName evidence="1">5132_t:CDS:1</fullName>
    </submittedName>
</protein>
<dbReference type="AlphaFoldDB" id="A0A9N9HE36"/>
<gene>
    <name evidence="1" type="ORF">AMORRO_LOCUS10717</name>
</gene>
<keyword evidence="2" id="KW-1185">Reference proteome</keyword>
<comment type="caution">
    <text evidence="1">The sequence shown here is derived from an EMBL/GenBank/DDBJ whole genome shotgun (WGS) entry which is preliminary data.</text>
</comment>
<feature type="non-terminal residue" evidence="1">
    <location>
        <position position="1"/>
    </location>
</feature>
<evidence type="ECO:0000313" key="2">
    <source>
        <dbReference type="Proteomes" id="UP000789342"/>
    </source>
</evidence>
<evidence type="ECO:0000313" key="1">
    <source>
        <dbReference type="EMBL" id="CAG8668367.1"/>
    </source>
</evidence>
<sequence>IEYLEALGLINFPEIGENSHSEVNSLPEAKRTYLETLEILAHIPKFH</sequence>
<dbReference type="Proteomes" id="UP000789342">
    <property type="component" value="Unassembled WGS sequence"/>
</dbReference>
<organism evidence="1 2">
    <name type="scientific">Acaulospora morrowiae</name>
    <dbReference type="NCBI Taxonomy" id="94023"/>
    <lineage>
        <taxon>Eukaryota</taxon>
        <taxon>Fungi</taxon>
        <taxon>Fungi incertae sedis</taxon>
        <taxon>Mucoromycota</taxon>
        <taxon>Glomeromycotina</taxon>
        <taxon>Glomeromycetes</taxon>
        <taxon>Diversisporales</taxon>
        <taxon>Acaulosporaceae</taxon>
        <taxon>Acaulospora</taxon>
    </lineage>
</organism>
<proteinExistence type="predicted"/>
<dbReference type="OrthoDB" id="10466153at2759"/>
<accession>A0A9N9HE36</accession>